<evidence type="ECO:0000313" key="1">
    <source>
        <dbReference type="EMBL" id="MFC6200084.1"/>
    </source>
</evidence>
<keyword evidence="2" id="KW-1185">Reference proteome</keyword>
<organism evidence="1 2">
    <name type="scientific">Ponticaulis profundi</name>
    <dbReference type="NCBI Taxonomy" id="2665222"/>
    <lineage>
        <taxon>Bacteria</taxon>
        <taxon>Pseudomonadati</taxon>
        <taxon>Pseudomonadota</taxon>
        <taxon>Alphaproteobacteria</taxon>
        <taxon>Hyphomonadales</taxon>
        <taxon>Hyphomonadaceae</taxon>
        <taxon>Ponticaulis</taxon>
    </lineage>
</organism>
<evidence type="ECO:0000313" key="2">
    <source>
        <dbReference type="Proteomes" id="UP001596303"/>
    </source>
</evidence>
<dbReference type="Proteomes" id="UP001596303">
    <property type="component" value="Unassembled WGS sequence"/>
</dbReference>
<gene>
    <name evidence="1" type="ORF">ACFQDM_18575</name>
</gene>
<dbReference type="RefSeq" id="WP_377381982.1">
    <property type="nucleotide sequence ID" value="NZ_JBHSSW010000066.1"/>
</dbReference>
<proteinExistence type="predicted"/>
<reference evidence="2" key="1">
    <citation type="journal article" date="2019" name="Int. J. Syst. Evol. Microbiol.">
        <title>The Global Catalogue of Microorganisms (GCM) 10K type strain sequencing project: providing services to taxonomists for standard genome sequencing and annotation.</title>
        <authorList>
            <consortium name="The Broad Institute Genomics Platform"/>
            <consortium name="The Broad Institute Genome Sequencing Center for Infectious Disease"/>
            <person name="Wu L."/>
            <person name="Ma J."/>
        </authorList>
    </citation>
    <scope>NUCLEOTIDE SEQUENCE [LARGE SCALE GENOMIC DNA]</scope>
    <source>
        <strain evidence="2">CGMCC-1.15741</strain>
    </source>
</reference>
<name>A0ABW1SEX1_9PROT</name>
<accession>A0ABW1SEX1</accession>
<sequence length="62" mass="7426">MRFQFFSVSLNEKSFAQPANDEWIHGQTDRQIHMEKREKEAAFYNDLSQQLKQKLQLTPLLD</sequence>
<dbReference type="EMBL" id="JBHSSW010000066">
    <property type="protein sequence ID" value="MFC6200084.1"/>
    <property type="molecule type" value="Genomic_DNA"/>
</dbReference>
<comment type="caution">
    <text evidence="1">The sequence shown here is derived from an EMBL/GenBank/DDBJ whole genome shotgun (WGS) entry which is preliminary data.</text>
</comment>
<protein>
    <submittedName>
        <fullName evidence="1">Uncharacterized protein</fullName>
    </submittedName>
</protein>